<accession>A0ABP7I683</accession>
<gene>
    <name evidence="4" type="ORF">GCM10022226_33940</name>
</gene>
<dbReference type="InterPro" id="IPR003594">
    <property type="entry name" value="HATPase_dom"/>
</dbReference>
<dbReference type="SUPFAM" id="SSF55874">
    <property type="entry name" value="ATPase domain of HSP90 chaperone/DNA topoisomerase II/histidine kinase"/>
    <property type="match status" value="1"/>
</dbReference>
<dbReference type="PANTHER" id="PTHR35526">
    <property type="entry name" value="ANTI-SIGMA-F FACTOR RSBW-RELATED"/>
    <property type="match status" value="1"/>
</dbReference>
<dbReference type="Proteomes" id="UP001500888">
    <property type="component" value="Unassembled WGS sequence"/>
</dbReference>
<keyword evidence="1" id="KW-0418">Kinase</keyword>
<name>A0ABP7I683_9ACTN</name>
<keyword evidence="1" id="KW-0723">Serine/threonine-protein kinase</keyword>
<dbReference type="PANTHER" id="PTHR35526:SF3">
    <property type="entry name" value="ANTI-SIGMA-F FACTOR RSBW"/>
    <property type="match status" value="1"/>
</dbReference>
<dbReference type="Pfam" id="PF13581">
    <property type="entry name" value="HATPase_c_2"/>
    <property type="match status" value="1"/>
</dbReference>
<keyword evidence="5" id="KW-1185">Reference proteome</keyword>
<feature type="domain" description="Histidine kinase/HSP90-like ATPase" evidence="3">
    <location>
        <begin position="15"/>
        <end position="128"/>
    </location>
</feature>
<evidence type="ECO:0000313" key="4">
    <source>
        <dbReference type="EMBL" id="GAA3810690.1"/>
    </source>
</evidence>
<organism evidence="4 5">
    <name type="scientific">Sphaerisporangium flaviroseum</name>
    <dbReference type="NCBI Taxonomy" id="509199"/>
    <lineage>
        <taxon>Bacteria</taxon>
        <taxon>Bacillati</taxon>
        <taxon>Actinomycetota</taxon>
        <taxon>Actinomycetes</taxon>
        <taxon>Streptosporangiales</taxon>
        <taxon>Streptosporangiaceae</taxon>
        <taxon>Sphaerisporangium</taxon>
    </lineage>
</organism>
<sequence length="185" mass="19314">MTSVPSCPREARWELPADPSITAKCRALVREALTEWNLNDLTDDVVVVVTELLGNALIHGGPPIHLVLSAGHSTLAGAVTDGGSGWPRLRVAGMDLEHGRGLRIVSALTDRWGVEPVPGGAGKTIWFTCSRQPAVPSRPPPEDVTVAGRSPAEDVTVAGRSPAEDVTVIGRSPAEGVAVTARPGQ</sequence>
<dbReference type="EMBL" id="BAAAZR010000008">
    <property type="protein sequence ID" value="GAA3810690.1"/>
    <property type="molecule type" value="Genomic_DNA"/>
</dbReference>
<feature type="region of interest" description="Disordered" evidence="2">
    <location>
        <begin position="133"/>
        <end position="162"/>
    </location>
</feature>
<protein>
    <recommendedName>
        <fullName evidence="3">Histidine kinase/HSP90-like ATPase domain-containing protein</fullName>
    </recommendedName>
</protein>
<dbReference type="RefSeq" id="WP_344940199.1">
    <property type="nucleotide sequence ID" value="NZ_BAAAZR010000008.1"/>
</dbReference>
<dbReference type="CDD" id="cd16936">
    <property type="entry name" value="HATPase_RsbW-like"/>
    <property type="match status" value="1"/>
</dbReference>
<evidence type="ECO:0000259" key="3">
    <source>
        <dbReference type="Pfam" id="PF13581"/>
    </source>
</evidence>
<evidence type="ECO:0000313" key="5">
    <source>
        <dbReference type="Proteomes" id="UP001500888"/>
    </source>
</evidence>
<reference evidence="5" key="1">
    <citation type="journal article" date="2019" name="Int. J. Syst. Evol. Microbiol.">
        <title>The Global Catalogue of Microorganisms (GCM) 10K type strain sequencing project: providing services to taxonomists for standard genome sequencing and annotation.</title>
        <authorList>
            <consortium name="The Broad Institute Genomics Platform"/>
            <consortium name="The Broad Institute Genome Sequencing Center for Infectious Disease"/>
            <person name="Wu L."/>
            <person name="Ma J."/>
        </authorList>
    </citation>
    <scope>NUCLEOTIDE SEQUENCE [LARGE SCALE GENOMIC DNA]</scope>
    <source>
        <strain evidence="5">JCM 16908</strain>
    </source>
</reference>
<comment type="caution">
    <text evidence="4">The sequence shown here is derived from an EMBL/GenBank/DDBJ whole genome shotgun (WGS) entry which is preliminary data.</text>
</comment>
<evidence type="ECO:0000256" key="2">
    <source>
        <dbReference type="SAM" id="MobiDB-lite"/>
    </source>
</evidence>
<evidence type="ECO:0000256" key="1">
    <source>
        <dbReference type="ARBA" id="ARBA00022527"/>
    </source>
</evidence>
<keyword evidence="1" id="KW-0808">Transferase</keyword>
<proteinExistence type="predicted"/>
<dbReference type="InterPro" id="IPR050267">
    <property type="entry name" value="Anti-sigma-factor_SerPK"/>
</dbReference>
<dbReference type="InterPro" id="IPR036890">
    <property type="entry name" value="HATPase_C_sf"/>
</dbReference>
<dbReference type="Gene3D" id="3.30.565.10">
    <property type="entry name" value="Histidine kinase-like ATPase, C-terminal domain"/>
    <property type="match status" value="1"/>
</dbReference>